<proteinExistence type="predicted"/>
<dbReference type="Gene3D" id="1.20.1280.50">
    <property type="match status" value="1"/>
</dbReference>
<evidence type="ECO:0000259" key="1">
    <source>
        <dbReference type="PROSITE" id="PS50181"/>
    </source>
</evidence>
<name>A0A0D9XHS2_9ORYZ</name>
<dbReference type="Proteomes" id="UP000032180">
    <property type="component" value="Chromosome 10"/>
</dbReference>
<dbReference type="Pfam" id="PF23635">
    <property type="entry name" value="Beta-prop_AT5G49610-like"/>
    <property type="match status" value="1"/>
</dbReference>
<dbReference type="PANTHER" id="PTHR32133">
    <property type="entry name" value="OS07G0120400 PROTEIN"/>
    <property type="match status" value="1"/>
</dbReference>
<organism evidence="2 3">
    <name type="scientific">Leersia perrieri</name>
    <dbReference type="NCBI Taxonomy" id="77586"/>
    <lineage>
        <taxon>Eukaryota</taxon>
        <taxon>Viridiplantae</taxon>
        <taxon>Streptophyta</taxon>
        <taxon>Embryophyta</taxon>
        <taxon>Tracheophyta</taxon>
        <taxon>Spermatophyta</taxon>
        <taxon>Magnoliopsida</taxon>
        <taxon>Liliopsida</taxon>
        <taxon>Poales</taxon>
        <taxon>Poaceae</taxon>
        <taxon>BOP clade</taxon>
        <taxon>Oryzoideae</taxon>
        <taxon>Oryzeae</taxon>
        <taxon>Oryzinae</taxon>
        <taxon>Leersia</taxon>
    </lineage>
</organism>
<dbReference type="PROSITE" id="PS50181">
    <property type="entry name" value="FBOX"/>
    <property type="match status" value="1"/>
</dbReference>
<dbReference type="SUPFAM" id="SSF81383">
    <property type="entry name" value="F-box domain"/>
    <property type="match status" value="1"/>
</dbReference>
<sequence>MSEVTGGNFSSPAAAAESAPDDVLAEILLRLPPHPSFLSHACLVCKRWRRLTRDPGFLRRLRAFHRTPPVLGFFHNSPGLPSFVPAEGPSGRIATEASSLRRDGEDGMWWFVDCRHGRALLRSRDWAELLVWDPMTGDRRCITVPEQMQEGAFDRSAAVFCCTASGGEEDCHSSPFHLVFVFTSHGRLFACVYSSRIGSWGDLVSAPAPSSCELYDEPPALVGEALYWLVNDGSCILEFQFGSQSLNLIEQPVVMHSNNKRNIRLVSLEDDVLGLAFIKDSNLHLWARVVADDCASKWIPHRAIELDKLLTGPMVTLPNCYRVMPVWINGFSEDGNVVFLRTLAGIFFVSLETLKINKMFPHRSLACVADKYGPLVTLRLGTMLAVVASSLAMAQDAWRTEGHARGNLPVRAHDVPQQVACAPTARRRDAVRRCGPATRVRAVRLGRAGARWAGGVRAHGEPDVPVAVLCGHRRRDVSCRLRDAAREFSLLSLAPNVSEFFPLVAGRRSAGTAAEDGEAD</sequence>
<dbReference type="Gramene" id="LPERR10G01740.2">
    <property type="protein sequence ID" value="LPERR10G01740.2"/>
    <property type="gene ID" value="LPERR10G01740"/>
</dbReference>
<dbReference type="InterPro" id="IPR001810">
    <property type="entry name" value="F-box_dom"/>
</dbReference>
<reference evidence="2" key="3">
    <citation type="submission" date="2015-04" db="UniProtKB">
        <authorList>
            <consortium name="EnsemblPlants"/>
        </authorList>
    </citation>
    <scope>IDENTIFICATION</scope>
</reference>
<dbReference type="EnsemblPlants" id="LPERR10G01740.2">
    <property type="protein sequence ID" value="LPERR10G01740.2"/>
    <property type="gene ID" value="LPERR10G01740"/>
</dbReference>
<evidence type="ECO:0000313" key="2">
    <source>
        <dbReference type="EnsemblPlants" id="LPERR10G01740.2"/>
    </source>
</evidence>
<dbReference type="Pfam" id="PF00646">
    <property type="entry name" value="F-box"/>
    <property type="match status" value="1"/>
</dbReference>
<feature type="domain" description="F-box" evidence="1">
    <location>
        <begin position="13"/>
        <end position="61"/>
    </location>
</feature>
<accession>A0A0D9XHS2</accession>
<evidence type="ECO:0000313" key="3">
    <source>
        <dbReference type="Proteomes" id="UP000032180"/>
    </source>
</evidence>
<dbReference type="AlphaFoldDB" id="A0A0D9XHS2"/>
<dbReference type="InterPro" id="IPR036047">
    <property type="entry name" value="F-box-like_dom_sf"/>
</dbReference>
<dbReference type="PANTHER" id="PTHR32133:SF302">
    <property type="entry name" value="F-BOX DOMAIN CONTAINING PROTEIN, EXPRESSED"/>
    <property type="match status" value="1"/>
</dbReference>
<reference evidence="2 3" key="1">
    <citation type="submission" date="2012-08" db="EMBL/GenBank/DDBJ databases">
        <title>Oryza genome evolution.</title>
        <authorList>
            <person name="Wing R.A."/>
        </authorList>
    </citation>
    <scope>NUCLEOTIDE SEQUENCE</scope>
</reference>
<protein>
    <recommendedName>
        <fullName evidence="1">F-box domain-containing protein</fullName>
    </recommendedName>
</protein>
<keyword evidence="3" id="KW-1185">Reference proteome</keyword>
<dbReference type="InterPro" id="IPR056594">
    <property type="entry name" value="AT5G49610-like_b-prop"/>
</dbReference>
<reference evidence="3" key="2">
    <citation type="submission" date="2013-12" db="EMBL/GenBank/DDBJ databases">
        <authorList>
            <person name="Yu Y."/>
            <person name="Lee S."/>
            <person name="de Baynast K."/>
            <person name="Wissotski M."/>
            <person name="Liu L."/>
            <person name="Talag J."/>
            <person name="Goicoechea J."/>
            <person name="Angelova A."/>
            <person name="Jetty R."/>
            <person name="Kudrna D."/>
            <person name="Golser W."/>
            <person name="Rivera L."/>
            <person name="Zhang J."/>
            <person name="Wing R."/>
        </authorList>
    </citation>
    <scope>NUCLEOTIDE SEQUENCE</scope>
</reference>